<reference evidence="1" key="1">
    <citation type="submission" date="2021-01" db="EMBL/GenBank/DDBJ databases">
        <authorList>
            <consortium name="Genoscope - CEA"/>
            <person name="William W."/>
        </authorList>
    </citation>
    <scope>NUCLEOTIDE SEQUENCE</scope>
</reference>
<gene>
    <name evidence="1" type="ORF">PPENT_87.1.T1600096</name>
</gene>
<sequence length="74" mass="8918">MSHTIMNESNYKKILSRIHCIRKRINRNGLTEFQQVFVFHISGIYILLKLELDENEIFHLLIFLVINNPQLFKM</sequence>
<dbReference type="Proteomes" id="UP000689195">
    <property type="component" value="Unassembled WGS sequence"/>
</dbReference>
<comment type="caution">
    <text evidence="1">The sequence shown here is derived from an EMBL/GenBank/DDBJ whole genome shotgun (WGS) entry which is preliminary data.</text>
</comment>
<dbReference type="AlphaFoldDB" id="A0A8S1YC02"/>
<evidence type="ECO:0000313" key="1">
    <source>
        <dbReference type="EMBL" id="CAD8210738.1"/>
    </source>
</evidence>
<evidence type="ECO:0000313" key="2">
    <source>
        <dbReference type="Proteomes" id="UP000689195"/>
    </source>
</evidence>
<accession>A0A8S1YC02</accession>
<protein>
    <submittedName>
        <fullName evidence="1">Uncharacterized protein</fullName>
    </submittedName>
</protein>
<name>A0A8S1YC02_9CILI</name>
<dbReference type="EMBL" id="CAJJDO010000160">
    <property type="protein sequence ID" value="CAD8210738.1"/>
    <property type="molecule type" value="Genomic_DNA"/>
</dbReference>
<proteinExistence type="predicted"/>
<organism evidence="1 2">
    <name type="scientific">Paramecium pentaurelia</name>
    <dbReference type="NCBI Taxonomy" id="43138"/>
    <lineage>
        <taxon>Eukaryota</taxon>
        <taxon>Sar</taxon>
        <taxon>Alveolata</taxon>
        <taxon>Ciliophora</taxon>
        <taxon>Intramacronucleata</taxon>
        <taxon>Oligohymenophorea</taxon>
        <taxon>Peniculida</taxon>
        <taxon>Parameciidae</taxon>
        <taxon>Paramecium</taxon>
    </lineage>
</organism>
<keyword evidence="2" id="KW-1185">Reference proteome</keyword>